<keyword evidence="1" id="KW-0732">Signal</keyword>
<dbReference type="GO" id="GO:0007155">
    <property type="term" value="P:cell adhesion"/>
    <property type="evidence" value="ECO:0007669"/>
    <property type="project" value="UniProtKB-KW"/>
</dbReference>
<keyword evidence="5" id="KW-0379">Hydroxylation</keyword>
<keyword evidence="2" id="KW-0677">Repeat</keyword>
<keyword evidence="3" id="KW-0130">Cell adhesion</keyword>
<name>A0A3P9PBF2_POERE</name>
<dbReference type="STRING" id="8081.ENSPREP00000019028"/>
<dbReference type="SMART" id="SM00327">
    <property type="entry name" value="VWA"/>
    <property type="match status" value="1"/>
</dbReference>
<dbReference type="Ensembl" id="ENSPRET00000019233.1">
    <property type="protein sequence ID" value="ENSPREP00000019028.1"/>
    <property type="gene ID" value="ENSPREG00000012859.1"/>
</dbReference>
<feature type="compositionally biased region" description="Gly residues" evidence="7">
    <location>
        <begin position="505"/>
        <end position="514"/>
    </location>
</feature>
<evidence type="ECO:0000256" key="6">
    <source>
        <dbReference type="ARBA" id="ARBA00049648"/>
    </source>
</evidence>
<feature type="region of interest" description="Disordered" evidence="7">
    <location>
        <begin position="479"/>
        <end position="612"/>
    </location>
</feature>
<dbReference type="Gene3D" id="3.40.50.410">
    <property type="entry name" value="von Willebrand factor, type A domain"/>
    <property type="match status" value="2"/>
</dbReference>
<dbReference type="Gene3D" id="2.60.120.200">
    <property type="match status" value="1"/>
</dbReference>
<proteinExistence type="inferred from homology"/>
<dbReference type="GeneTree" id="ENSGT00940000154923"/>
<dbReference type="InterPro" id="IPR048287">
    <property type="entry name" value="TSPN-like_N"/>
</dbReference>
<dbReference type="InterPro" id="IPR013320">
    <property type="entry name" value="ConA-like_dom_sf"/>
</dbReference>
<dbReference type="InterPro" id="IPR002035">
    <property type="entry name" value="VWF_A"/>
</dbReference>
<keyword evidence="4" id="KW-0176">Collagen</keyword>
<dbReference type="PANTHER" id="PTHR24020:SF84">
    <property type="entry name" value="VWFA DOMAIN-CONTAINING PROTEIN"/>
    <property type="match status" value="1"/>
</dbReference>
<dbReference type="OMA" id="MHIVISK"/>
<dbReference type="SUPFAM" id="SSF49899">
    <property type="entry name" value="Concanavalin A-like lectins/glucanases"/>
    <property type="match status" value="1"/>
</dbReference>
<feature type="compositionally biased region" description="Pro residues" evidence="7">
    <location>
        <begin position="489"/>
        <end position="500"/>
    </location>
</feature>
<dbReference type="Bgee" id="ENSPREG00000012859">
    <property type="expression patterns" value="Expressed in caudal fin and 1 other cell type or tissue"/>
</dbReference>
<dbReference type="InterPro" id="IPR036465">
    <property type="entry name" value="vWFA_dom_sf"/>
</dbReference>
<dbReference type="Pfam" id="PF01391">
    <property type="entry name" value="Collagen"/>
    <property type="match status" value="1"/>
</dbReference>
<dbReference type="PANTHER" id="PTHR24020">
    <property type="entry name" value="COLLAGEN ALPHA"/>
    <property type="match status" value="1"/>
</dbReference>
<feature type="compositionally biased region" description="Pro residues" evidence="7">
    <location>
        <begin position="567"/>
        <end position="578"/>
    </location>
</feature>
<reference evidence="9" key="2">
    <citation type="submission" date="2025-08" db="UniProtKB">
        <authorList>
            <consortium name="Ensembl"/>
        </authorList>
    </citation>
    <scope>IDENTIFICATION</scope>
    <source>
        <strain evidence="9">Guanapo</strain>
    </source>
</reference>
<evidence type="ECO:0000256" key="1">
    <source>
        <dbReference type="ARBA" id="ARBA00022729"/>
    </source>
</evidence>
<evidence type="ECO:0000256" key="4">
    <source>
        <dbReference type="ARBA" id="ARBA00023119"/>
    </source>
</evidence>
<feature type="compositionally biased region" description="Low complexity" evidence="7">
    <location>
        <begin position="555"/>
        <end position="566"/>
    </location>
</feature>
<feature type="domain" description="VWFA" evidence="8">
    <location>
        <begin position="1"/>
        <end position="74"/>
    </location>
</feature>
<reference evidence="9" key="3">
    <citation type="submission" date="2025-09" db="UniProtKB">
        <authorList>
            <consortium name="Ensembl"/>
        </authorList>
    </citation>
    <scope>IDENTIFICATION</scope>
    <source>
        <strain evidence="9">Guanapo</strain>
    </source>
</reference>
<dbReference type="PROSITE" id="PS50234">
    <property type="entry name" value="VWFA"/>
    <property type="match status" value="1"/>
</dbReference>
<organism evidence="9 10">
    <name type="scientific">Poecilia reticulata</name>
    <name type="common">Guppy</name>
    <name type="synonym">Acanthophacelus reticulatus</name>
    <dbReference type="NCBI Taxonomy" id="8081"/>
    <lineage>
        <taxon>Eukaryota</taxon>
        <taxon>Metazoa</taxon>
        <taxon>Chordata</taxon>
        <taxon>Craniata</taxon>
        <taxon>Vertebrata</taxon>
        <taxon>Euteleostomi</taxon>
        <taxon>Actinopterygii</taxon>
        <taxon>Neopterygii</taxon>
        <taxon>Teleostei</taxon>
        <taxon>Neoteleostei</taxon>
        <taxon>Acanthomorphata</taxon>
        <taxon>Ovalentaria</taxon>
        <taxon>Atherinomorphae</taxon>
        <taxon>Cyprinodontiformes</taxon>
        <taxon>Poeciliidae</taxon>
        <taxon>Poeciliinae</taxon>
        <taxon>Poecilia</taxon>
    </lineage>
</organism>
<dbReference type="Proteomes" id="UP000242638">
    <property type="component" value="Unassembled WGS sequence"/>
</dbReference>
<evidence type="ECO:0000256" key="2">
    <source>
        <dbReference type="ARBA" id="ARBA00022737"/>
    </source>
</evidence>
<evidence type="ECO:0000256" key="5">
    <source>
        <dbReference type="ARBA" id="ARBA00023278"/>
    </source>
</evidence>
<protein>
    <recommendedName>
        <fullName evidence="8">VWFA domain-containing protein</fullName>
    </recommendedName>
</protein>
<sequence>SWSIGEESFSKVIHFVSSIIAAFDVVGPSGMQVSFVQYSDGSKTEFKLNSYADKGVAMAAVHHIRYRGGNTKTGVFGWFWSGPGPVRSASDPSLSPGYSVFAIGVADVDFVELQQIGSQPSDRHVFVVDDFDAFDSIRENLITFICETSTSSCPLIYLNGFRMLEAFNLTEKTYSSVPGVSMEPGSFNSYTAYRLHRNAFLTQPSARELHPDGLPATYTIILMLRLLPDSPAEPFDLWQLSSKDHKPETGVTVDGESTISFYNKDETGEIQRATFDHSLVKKIFHGSFHKLHILVSSSSVKLKVDCQEVEEKKTKAAGNVSRDGYQVLGKMAKSIGSKGQSATFQLQMFDIVCNLAWTSRDRCCDLPSMVRVPGAPHVCLESPELLRVSQENVAEGKTAAQPEDFLKEAATELQEFKALQDSLGTPGTLAPRSAAEGPNVLVLFCFQGAVGPKGDKGERVSPIVSNQMSRVNTMLNQIPNENYRSSSSPGPPGPPGPPGRQGPRGEPGAGGRNGFPGSPGQPGQQGERGPAGEKGDRGVPGVGQKGPRGPPGTSPPGESRTGTPGPSGSPGPRGPPGRPGYAGARGPPGPPGYCDSSQCVGIPYNGQGYIGT</sequence>
<dbReference type="GO" id="GO:0005581">
    <property type="term" value="C:collagen trimer"/>
    <property type="evidence" value="ECO:0007669"/>
    <property type="project" value="UniProtKB-KW"/>
</dbReference>
<evidence type="ECO:0000259" key="8">
    <source>
        <dbReference type="PROSITE" id="PS50234"/>
    </source>
</evidence>
<evidence type="ECO:0000313" key="9">
    <source>
        <dbReference type="Ensembl" id="ENSPREP00000019028.1"/>
    </source>
</evidence>
<dbReference type="SUPFAM" id="SSF53300">
    <property type="entry name" value="vWA-like"/>
    <property type="match status" value="1"/>
</dbReference>
<dbReference type="SMART" id="SM00210">
    <property type="entry name" value="TSPN"/>
    <property type="match status" value="1"/>
</dbReference>
<evidence type="ECO:0000313" key="10">
    <source>
        <dbReference type="Proteomes" id="UP000242638"/>
    </source>
</evidence>
<dbReference type="InterPro" id="IPR050525">
    <property type="entry name" value="ECM_Assembly_Org"/>
</dbReference>
<evidence type="ECO:0000256" key="7">
    <source>
        <dbReference type="SAM" id="MobiDB-lite"/>
    </source>
</evidence>
<accession>A0A3P9PBF2</accession>
<keyword evidence="10" id="KW-1185">Reference proteome</keyword>
<dbReference type="Pfam" id="PF00092">
    <property type="entry name" value="VWA"/>
    <property type="match status" value="2"/>
</dbReference>
<feature type="compositionally biased region" description="Low complexity" evidence="7">
    <location>
        <begin position="515"/>
        <end position="528"/>
    </location>
</feature>
<evidence type="ECO:0000256" key="3">
    <source>
        <dbReference type="ARBA" id="ARBA00022889"/>
    </source>
</evidence>
<dbReference type="InterPro" id="IPR008160">
    <property type="entry name" value="Collagen"/>
</dbReference>
<reference evidence="10" key="1">
    <citation type="submission" date="2013-11" db="EMBL/GenBank/DDBJ databases">
        <title>The genomic landscape of the Guanapo guppy.</title>
        <authorList>
            <person name="Kuenstner A."/>
            <person name="Dreyer C."/>
        </authorList>
    </citation>
    <scope>NUCLEOTIDE SEQUENCE</scope>
    <source>
        <strain evidence="10">Guanapo</strain>
    </source>
</reference>
<dbReference type="AlphaFoldDB" id="A0A3P9PBF2"/>
<comment type="similarity">
    <text evidence="6">Belongs to the fibril-associated collagens with interrupted helices (FACIT) family.</text>
</comment>